<reference evidence="1 2" key="1">
    <citation type="submission" date="2019-09" db="EMBL/GenBank/DDBJ databases">
        <title>Genome sequence and assembly of Flavobacterium sp.</title>
        <authorList>
            <person name="Chhetri G."/>
        </authorList>
    </citation>
    <scope>NUCLEOTIDE SEQUENCE [LARGE SCALE GENOMIC DNA]</scope>
    <source>
        <strain evidence="1 2">SNL9</strain>
    </source>
</reference>
<accession>A0A5M6C9S1</accession>
<dbReference type="SUPFAM" id="SSF52540">
    <property type="entry name" value="P-loop containing nucleoside triphosphate hydrolases"/>
    <property type="match status" value="1"/>
</dbReference>
<comment type="caution">
    <text evidence="1">The sequence shown here is derived from an EMBL/GenBank/DDBJ whole genome shotgun (WGS) entry which is preliminary data.</text>
</comment>
<sequence length="199" mass="23321">MNINQTFELKKGNRQYNYFKCMQYLQQQGRILYGSSYRIHPSQSQQLYRLLVYATANKEECALYGINLQKGLLVTGPGNSGKTSLLHLLKPFFQTNRQYIIRSSREVAFCYERFGTHTVQQYVSKDISYCFDDLGLEQFKLDTEVIKKLLQFRLLHAADNTHISTRLNKAALVEKYGKNFTELLYRKLNPIEFNNSFNL</sequence>
<evidence type="ECO:0000313" key="1">
    <source>
        <dbReference type="EMBL" id="KAA5531783.1"/>
    </source>
</evidence>
<protein>
    <recommendedName>
        <fullName evidence="3">ATPase</fullName>
    </recommendedName>
</protein>
<evidence type="ECO:0008006" key="3">
    <source>
        <dbReference type="Google" id="ProtNLM"/>
    </source>
</evidence>
<dbReference type="RefSeq" id="WP_150014659.1">
    <property type="nucleotide sequence ID" value="NZ_VWSG01000016.1"/>
</dbReference>
<dbReference type="EMBL" id="VWSG01000016">
    <property type="protein sequence ID" value="KAA5531783.1"/>
    <property type="molecule type" value="Genomic_DNA"/>
</dbReference>
<dbReference type="InterPro" id="IPR027417">
    <property type="entry name" value="P-loop_NTPase"/>
</dbReference>
<evidence type="ECO:0000313" key="2">
    <source>
        <dbReference type="Proteomes" id="UP000325141"/>
    </source>
</evidence>
<organism evidence="1 2">
    <name type="scientific">Paenimyroides baculatum</name>
    <dbReference type="NCBI Taxonomy" id="2608000"/>
    <lineage>
        <taxon>Bacteria</taxon>
        <taxon>Pseudomonadati</taxon>
        <taxon>Bacteroidota</taxon>
        <taxon>Flavobacteriia</taxon>
        <taxon>Flavobacteriales</taxon>
        <taxon>Flavobacteriaceae</taxon>
        <taxon>Paenimyroides</taxon>
    </lineage>
</organism>
<dbReference type="AlphaFoldDB" id="A0A5M6C9S1"/>
<dbReference type="Proteomes" id="UP000325141">
    <property type="component" value="Unassembled WGS sequence"/>
</dbReference>
<name>A0A5M6C9S1_9FLAO</name>
<proteinExistence type="predicted"/>
<dbReference type="Gene3D" id="3.40.50.300">
    <property type="entry name" value="P-loop containing nucleotide triphosphate hydrolases"/>
    <property type="match status" value="1"/>
</dbReference>
<gene>
    <name evidence="1" type="ORF">F0460_14920</name>
</gene>
<keyword evidence="2" id="KW-1185">Reference proteome</keyword>